<reference evidence="5 6" key="1">
    <citation type="submission" date="2016-10" db="EMBL/GenBank/DDBJ databases">
        <authorList>
            <person name="de Groot N.N."/>
        </authorList>
    </citation>
    <scope>NUCLEOTIDE SEQUENCE [LARGE SCALE GENOMIC DNA]</scope>
    <source>
        <strain evidence="5 6">DSM 13760</strain>
    </source>
</reference>
<dbReference type="Pfam" id="PF01546">
    <property type="entry name" value="Peptidase_M20"/>
    <property type="match status" value="1"/>
</dbReference>
<feature type="binding site" evidence="3">
    <location>
        <position position="141"/>
    </location>
    <ligand>
        <name>Mn(2+)</name>
        <dbReference type="ChEBI" id="CHEBI:29035"/>
        <label>2</label>
    </ligand>
</feature>
<dbReference type="GO" id="GO:0046872">
    <property type="term" value="F:metal ion binding"/>
    <property type="evidence" value="ECO:0007669"/>
    <property type="project" value="UniProtKB-KW"/>
</dbReference>
<keyword evidence="2 5" id="KW-0378">Hydrolase</keyword>
<dbReference type="Gene3D" id="3.30.70.360">
    <property type="match status" value="1"/>
</dbReference>
<feature type="binding site" evidence="3">
    <location>
        <position position="166"/>
    </location>
    <ligand>
        <name>Mn(2+)</name>
        <dbReference type="ChEBI" id="CHEBI:29035"/>
        <label>2</label>
    </ligand>
</feature>
<dbReference type="PANTHER" id="PTHR11014">
    <property type="entry name" value="PEPTIDASE M20 FAMILY MEMBER"/>
    <property type="match status" value="1"/>
</dbReference>
<organism evidence="5 6">
    <name type="scientific">Isobaculum melis</name>
    <dbReference type="NCBI Taxonomy" id="142588"/>
    <lineage>
        <taxon>Bacteria</taxon>
        <taxon>Bacillati</taxon>
        <taxon>Bacillota</taxon>
        <taxon>Bacilli</taxon>
        <taxon>Lactobacillales</taxon>
        <taxon>Carnobacteriaceae</taxon>
        <taxon>Isobaculum</taxon>
    </lineage>
</organism>
<dbReference type="PIRSF" id="PIRSF005962">
    <property type="entry name" value="Pept_M20D_amidohydro"/>
    <property type="match status" value="1"/>
</dbReference>
<dbReference type="InterPro" id="IPR036264">
    <property type="entry name" value="Bact_exopeptidase_dim_dom"/>
</dbReference>
<feature type="binding site" evidence="3">
    <location>
        <position position="105"/>
    </location>
    <ligand>
        <name>Mn(2+)</name>
        <dbReference type="ChEBI" id="CHEBI:29035"/>
        <label>2</label>
    </ligand>
</feature>
<name>A0A1H9UGA0_9LACT</name>
<dbReference type="NCBIfam" id="TIGR01891">
    <property type="entry name" value="amidohydrolases"/>
    <property type="match status" value="1"/>
</dbReference>
<dbReference type="Proteomes" id="UP000198948">
    <property type="component" value="Unassembled WGS sequence"/>
</dbReference>
<evidence type="ECO:0000256" key="1">
    <source>
        <dbReference type="ARBA" id="ARBA00006153"/>
    </source>
</evidence>
<dbReference type="SUPFAM" id="SSF55031">
    <property type="entry name" value="Bacterial exopeptidase dimerisation domain"/>
    <property type="match status" value="1"/>
</dbReference>
<evidence type="ECO:0000313" key="6">
    <source>
        <dbReference type="Proteomes" id="UP000198948"/>
    </source>
</evidence>
<protein>
    <submittedName>
        <fullName evidence="5">Amidohydrolase</fullName>
    </submittedName>
</protein>
<dbReference type="Pfam" id="PF07687">
    <property type="entry name" value="M20_dimer"/>
    <property type="match status" value="1"/>
</dbReference>
<sequence>MTYQTWQEELAKNYEETVAWRRYLHEHPEPSFEETETAKYIVARLKEFGITDIEEQVGGNGIVAKIKGAQPGPTVALRADFDALRIQEENDVPYASKVPGIMHACGHDAHTATLLSVAKVLQNHTADLKGTVVLIHQHAEEVLPGGAKSMVEAGCLEGVDVVFGIHVSSALEVGHVAYTNGYAMAAADFFEMKLQGKGGHGASPHTTVDAVVVGSQIVAQAQTLVSRLVDPVKPAVVTFSAFQAGGEACNIIADKAELRGTVRTYQPEVRDLIEENLEHLAKSVAGAYHATIDFDYTRGYPAVYNHPAETERVVSLMKETFGEAAVVEVDAAMGGEDFAYYVEKKPGTFFYVGAGNQKEGITYPHHHPKFNVDENCMLQAGEAFLAICADYLA</sequence>
<gene>
    <name evidence="5" type="ORF">SAMN04488559_12914</name>
</gene>
<keyword evidence="3" id="KW-0464">Manganese</keyword>
<dbReference type="InterPro" id="IPR017439">
    <property type="entry name" value="Amidohydrolase"/>
</dbReference>
<feature type="binding site" evidence="3">
    <location>
        <position position="366"/>
    </location>
    <ligand>
        <name>Mn(2+)</name>
        <dbReference type="ChEBI" id="CHEBI:29035"/>
        <label>2</label>
    </ligand>
</feature>
<keyword evidence="6" id="KW-1185">Reference proteome</keyword>
<dbReference type="FunFam" id="3.30.70.360:FF:000014">
    <property type="entry name" value="N-acyl-L-amino acid amidohydrolase"/>
    <property type="match status" value="1"/>
</dbReference>
<feature type="binding site" evidence="3">
    <location>
        <position position="107"/>
    </location>
    <ligand>
        <name>Mn(2+)</name>
        <dbReference type="ChEBI" id="CHEBI:29035"/>
        <label>2</label>
    </ligand>
</feature>
<dbReference type="SUPFAM" id="SSF53187">
    <property type="entry name" value="Zn-dependent exopeptidases"/>
    <property type="match status" value="1"/>
</dbReference>
<evidence type="ECO:0000259" key="4">
    <source>
        <dbReference type="Pfam" id="PF07687"/>
    </source>
</evidence>
<dbReference type="STRING" id="142588.SAMN04488559_12914"/>
<dbReference type="RefSeq" id="WP_092654180.1">
    <property type="nucleotide sequence ID" value="NZ_FOHA01000029.1"/>
</dbReference>
<dbReference type="InterPro" id="IPR002933">
    <property type="entry name" value="Peptidase_M20"/>
</dbReference>
<dbReference type="OrthoDB" id="9776731at2"/>
<comment type="similarity">
    <text evidence="1">Belongs to the peptidase M20 family.</text>
</comment>
<dbReference type="PANTHER" id="PTHR11014:SF63">
    <property type="entry name" value="METALLOPEPTIDASE, PUTATIVE (AFU_ORTHOLOGUE AFUA_6G09600)-RELATED"/>
    <property type="match status" value="1"/>
</dbReference>
<accession>A0A1H9UGA0</accession>
<keyword evidence="3" id="KW-0479">Metal-binding</keyword>
<proteinExistence type="inferred from homology"/>
<evidence type="ECO:0000256" key="3">
    <source>
        <dbReference type="PIRSR" id="PIRSR005962-1"/>
    </source>
</evidence>
<feature type="domain" description="Peptidase M20 dimerisation" evidence="4">
    <location>
        <begin position="190"/>
        <end position="288"/>
    </location>
</feature>
<dbReference type="AlphaFoldDB" id="A0A1H9UGA0"/>
<evidence type="ECO:0000313" key="5">
    <source>
        <dbReference type="EMBL" id="SES08291.1"/>
    </source>
</evidence>
<dbReference type="EMBL" id="FOHA01000029">
    <property type="protein sequence ID" value="SES08291.1"/>
    <property type="molecule type" value="Genomic_DNA"/>
</dbReference>
<evidence type="ECO:0000256" key="2">
    <source>
        <dbReference type="ARBA" id="ARBA00022801"/>
    </source>
</evidence>
<comment type="cofactor">
    <cofactor evidence="3">
        <name>Mn(2+)</name>
        <dbReference type="ChEBI" id="CHEBI:29035"/>
    </cofactor>
    <text evidence="3">The Mn(2+) ion enhances activity.</text>
</comment>
<dbReference type="Gene3D" id="3.40.630.10">
    <property type="entry name" value="Zn peptidases"/>
    <property type="match status" value="1"/>
</dbReference>
<dbReference type="GO" id="GO:0016787">
    <property type="term" value="F:hydrolase activity"/>
    <property type="evidence" value="ECO:0007669"/>
    <property type="project" value="UniProtKB-KW"/>
</dbReference>
<dbReference type="InterPro" id="IPR011650">
    <property type="entry name" value="Peptidase_M20_dimer"/>
</dbReference>